<sequence>MPGPTVVLALLAALSNASASVLQRRAATDGPAGGRGARSALRRPAHVPAGPAWPAGAALLAVSAVLQASALAVGGLSLVQPLPASELLFTLAVGSVVFRRRPGGHTWYAFTALAVGMALFLATAAPAEGRSTALPERWLPAGGALLGAVVLLLVAARLVRGPPRAALLGPASAVLFAGTAALLKEVMGRLPQGVGTVLSPWPPYATAAVGLPAFLLLQSAFHAGSLTVSQPALTLGDALTGVALGWALFDEHVMLGARLVPETIGVALIGLGSVGLARAPSVGGGWDAAPAGPLDPYTGTARAAFPEP</sequence>
<evidence type="ECO:0000256" key="1">
    <source>
        <dbReference type="SAM" id="Phobius"/>
    </source>
</evidence>
<gene>
    <name evidence="3" type="ORF">JS756_01695</name>
</gene>
<feature type="transmembrane region" description="Helical" evidence="1">
    <location>
        <begin position="165"/>
        <end position="183"/>
    </location>
</feature>
<organism evidence="3 4">
    <name type="scientific">Streptomyces actuosus</name>
    <dbReference type="NCBI Taxonomy" id="1885"/>
    <lineage>
        <taxon>Bacteria</taxon>
        <taxon>Bacillati</taxon>
        <taxon>Actinomycetota</taxon>
        <taxon>Actinomycetes</taxon>
        <taxon>Kitasatosporales</taxon>
        <taxon>Streptomycetaceae</taxon>
        <taxon>Streptomyces</taxon>
    </lineage>
</organism>
<keyword evidence="1" id="KW-1133">Transmembrane helix</keyword>
<feature type="transmembrane region" description="Helical" evidence="1">
    <location>
        <begin position="107"/>
        <end position="126"/>
    </location>
</feature>
<dbReference type="Proteomes" id="UP000788262">
    <property type="component" value="Unassembled WGS sequence"/>
</dbReference>
<protein>
    <submittedName>
        <fullName evidence="3">DMT family transporter</fullName>
    </submittedName>
</protein>
<keyword evidence="1" id="KW-0472">Membrane</keyword>
<dbReference type="PANTHER" id="PTHR40761:SF1">
    <property type="entry name" value="CONSERVED INTEGRAL MEMBRANE ALANINE VALINE AND LEUCINE RICH PROTEIN-RELATED"/>
    <property type="match status" value="1"/>
</dbReference>
<keyword evidence="2" id="KW-0732">Signal</keyword>
<feature type="signal peptide" evidence="2">
    <location>
        <begin position="1"/>
        <end position="19"/>
    </location>
</feature>
<comment type="caution">
    <text evidence="3">The sequence shown here is derived from an EMBL/GenBank/DDBJ whole genome shotgun (WGS) entry which is preliminary data.</text>
</comment>
<name>A0ABS2VIG0_STRAS</name>
<dbReference type="RefSeq" id="WP_205381065.1">
    <property type="nucleotide sequence ID" value="NZ_JAFFZS010000001.1"/>
</dbReference>
<proteinExistence type="predicted"/>
<reference evidence="3 4" key="1">
    <citation type="submission" date="2021-02" db="EMBL/GenBank/DDBJ databases">
        <title>Whole genome sequencing of Streptomyces actuosus VRA1.</title>
        <authorList>
            <person name="Sen G."/>
            <person name="Sen A."/>
        </authorList>
    </citation>
    <scope>NUCLEOTIDE SEQUENCE [LARGE SCALE GENOMIC DNA]</scope>
    <source>
        <strain evidence="3 4">VRA1</strain>
    </source>
</reference>
<accession>A0ABS2VIG0</accession>
<feature type="transmembrane region" description="Helical" evidence="1">
    <location>
        <begin position="138"/>
        <end position="158"/>
    </location>
</feature>
<keyword evidence="1" id="KW-0812">Transmembrane</keyword>
<dbReference type="EMBL" id="JAFFZS010000001">
    <property type="protein sequence ID" value="MBN0042846.1"/>
    <property type="molecule type" value="Genomic_DNA"/>
</dbReference>
<evidence type="ECO:0000256" key="2">
    <source>
        <dbReference type="SAM" id="SignalP"/>
    </source>
</evidence>
<evidence type="ECO:0000313" key="3">
    <source>
        <dbReference type="EMBL" id="MBN0042846.1"/>
    </source>
</evidence>
<feature type="chain" id="PRO_5046857546" evidence="2">
    <location>
        <begin position="20"/>
        <end position="308"/>
    </location>
</feature>
<dbReference type="NCBIfam" id="NF038012">
    <property type="entry name" value="DMT_1"/>
    <property type="match status" value="1"/>
</dbReference>
<evidence type="ECO:0000313" key="4">
    <source>
        <dbReference type="Proteomes" id="UP000788262"/>
    </source>
</evidence>
<dbReference type="PANTHER" id="PTHR40761">
    <property type="entry name" value="CONSERVED INTEGRAL MEMBRANE ALANINE VALINE AND LEUCINE RICH PROTEIN-RELATED"/>
    <property type="match status" value="1"/>
</dbReference>
<keyword evidence="4" id="KW-1185">Reference proteome</keyword>